<evidence type="ECO:0000313" key="1">
    <source>
        <dbReference type="EMBL" id="KAA3480076.1"/>
    </source>
</evidence>
<dbReference type="InterPro" id="IPR036691">
    <property type="entry name" value="Endo/exonu/phosph_ase_sf"/>
</dbReference>
<keyword evidence="1" id="KW-0808">Transferase</keyword>
<dbReference type="SUPFAM" id="SSF56219">
    <property type="entry name" value="DNase I-like"/>
    <property type="match status" value="1"/>
</dbReference>
<keyword evidence="2" id="KW-1185">Reference proteome</keyword>
<dbReference type="Gene3D" id="3.60.10.10">
    <property type="entry name" value="Endonuclease/exonuclease/phosphatase"/>
    <property type="match status" value="1"/>
</dbReference>
<name>A0A5B6WFJ0_9ROSI</name>
<keyword evidence="1" id="KW-0695">RNA-directed DNA polymerase</keyword>
<dbReference type="PANTHER" id="PTHR33710:SF73">
    <property type="entry name" value="ZINC KNUCKLE CX2CX4HX4C DOMAIN-CONTAINING PROTEIN"/>
    <property type="match status" value="1"/>
</dbReference>
<accession>A0A5B6WFJ0</accession>
<dbReference type="AlphaFoldDB" id="A0A5B6WFJ0"/>
<dbReference type="PANTHER" id="PTHR33710">
    <property type="entry name" value="BNAC02G09200D PROTEIN"/>
    <property type="match status" value="1"/>
</dbReference>
<reference evidence="2" key="1">
    <citation type="journal article" date="2019" name="Plant Biotechnol. J.">
        <title>Genome sequencing of the Australian wild diploid species Gossypium australe highlights disease resistance and delayed gland morphogenesis.</title>
        <authorList>
            <person name="Cai Y."/>
            <person name="Cai X."/>
            <person name="Wang Q."/>
            <person name="Wang P."/>
            <person name="Zhang Y."/>
            <person name="Cai C."/>
            <person name="Xu Y."/>
            <person name="Wang K."/>
            <person name="Zhou Z."/>
            <person name="Wang C."/>
            <person name="Geng S."/>
            <person name="Li B."/>
            <person name="Dong Q."/>
            <person name="Hou Y."/>
            <person name="Wang H."/>
            <person name="Ai P."/>
            <person name="Liu Z."/>
            <person name="Yi F."/>
            <person name="Sun M."/>
            <person name="An G."/>
            <person name="Cheng J."/>
            <person name="Zhang Y."/>
            <person name="Shi Q."/>
            <person name="Xie Y."/>
            <person name="Shi X."/>
            <person name="Chang Y."/>
            <person name="Huang F."/>
            <person name="Chen Y."/>
            <person name="Hong S."/>
            <person name="Mi L."/>
            <person name="Sun Q."/>
            <person name="Zhang L."/>
            <person name="Zhou B."/>
            <person name="Peng R."/>
            <person name="Zhang X."/>
            <person name="Liu F."/>
        </authorList>
    </citation>
    <scope>NUCLEOTIDE SEQUENCE [LARGE SCALE GENOMIC DNA]</scope>
    <source>
        <strain evidence="2">cv. PA1801</strain>
    </source>
</reference>
<dbReference type="OrthoDB" id="1750221at2759"/>
<dbReference type="Proteomes" id="UP000325315">
    <property type="component" value="Unassembled WGS sequence"/>
</dbReference>
<keyword evidence="1" id="KW-0548">Nucleotidyltransferase</keyword>
<gene>
    <name evidence="1" type="ORF">EPI10_020536</name>
</gene>
<protein>
    <submittedName>
        <fullName evidence="1">Reverse transcriptase</fullName>
    </submittedName>
</protein>
<organism evidence="1 2">
    <name type="scientific">Gossypium australe</name>
    <dbReference type="NCBI Taxonomy" id="47621"/>
    <lineage>
        <taxon>Eukaryota</taxon>
        <taxon>Viridiplantae</taxon>
        <taxon>Streptophyta</taxon>
        <taxon>Embryophyta</taxon>
        <taxon>Tracheophyta</taxon>
        <taxon>Spermatophyta</taxon>
        <taxon>Magnoliopsida</taxon>
        <taxon>eudicotyledons</taxon>
        <taxon>Gunneridae</taxon>
        <taxon>Pentapetalae</taxon>
        <taxon>rosids</taxon>
        <taxon>malvids</taxon>
        <taxon>Malvales</taxon>
        <taxon>Malvaceae</taxon>
        <taxon>Malvoideae</taxon>
        <taxon>Gossypium</taxon>
    </lineage>
</organism>
<evidence type="ECO:0000313" key="2">
    <source>
        <dbReference type="Proteomes" id="UP000325315"/>
    </source>
</evidence>
<proteinExistence type="predicted"/>
<comment type="caution">
    <text evidence="1">The sequence shown here is derived from an EMBL/GenBank/DDBJ whole genome shotgun (WGS) entry which is preliminary data.</text>
</comment>
<sequence>MKTKINKFKMEKVRQRYGYQFGIDVDSIGSRGGLSLAWRGDVNIALQSFSNRHIDVIIEEVYEEKKWRFISFYGSPYINDREEAWNLLRRLCNQGEYPWLVCGDFNEILYGFEKKEGLPKEERRMEEFQRVLEDCHLVDLGYSGNWFTWERGNLPETNIQERLDRGVATEEWSSLFPDSLIQHLPHSFLDHCPLLINTEFKARGQIKKKIKFEAWCVLEDTFFEQIRSIWENSTGDLLSKLEIMKGGLERWANQIR</sequence>
<dbReference type="EMBL" id="SMMG02000003">
    <property type="protein sequence ID" value="KAA3480076.1"/>
    <property type="molecule type" value="Genomic_DNA"/>
</dbReference>
<dbReference type="GO" id="GO:0003964">
    <property type="term" value="F:RNA-directed DNA polymerase activity"/>
    <property type="evidence" value="ECO:0007669"/>
    <property type="project" value="UniProtKB-KW"/>
</dbReference>